<dbReference type="Proteomes" id="UP000054632">
    <property type="component" value="Unassembled WGS sequence"/>
</dbReference>
<proteinExistence type="predicted"/>
<organism evidence="1 2">
    <name type="scientific">Trichinella pseudospiralis</name>
    <name type="common">Parasitic roundworm</name>
    <dbReference type="NCBI Taxonomy" id="6337"/>
    <lineage>
        <taxon>Eukaryota</taxon>
        <taxon>Metazoa</taxon>
        <taxon>Ecdysozoa</taxon>
        <taxon>Nematoda</taxon>
        <taxon>Enoplea</taxon>
        <taxon>Dorylaimia</taxon>
        <taxon>Trichinellida</taxon>
        <taxon>Trichinellidae</taxon>
        <taxon>Trichinella</taxon>
    </lineage>
</organism>
<gene>
    <name evidence="1" type="ORF">T4A_1337</name>
</gene>
<comment type="caution">
    <text evidence="1">The sequence shown here is derived from an EMBL/GenBank/DDBJ whole genome shotgun (WGS) entry which is preliminary data.</text>
</comment>
<sequence length="64" mass="7072">LAARQLRTVASAYFAKRSKDVEAADLSTFMNAARSTPLDRSGYPTCLWMDARKQMAYLTKVAGV</sequence>
<reference evidence="1 2" key="1">
    <citation type="submission" date="2015-01" db="EMBL/GenBank/DDBJ databases">
        <title>Evolution of Trichinella species and genotypes.</title>
        <authorList>
            <person name="Korhonen P.K."/>
            <person name="Edoardo P."/>
            <person name="Giuseppe L.R."/>
            <person name="Gasser R.B."/>
        </authorList>
    </citation>
    <scope>NUCLEOTIDE SEQUENCE [LARGE SCALE GENOMIC DNA]</scope>
    <source>
        <strain evidence="1">ISS13</strain>
    </source>
</reference>
<dbReference type="AlphaFoldDB" id="A0A0V1AND9"/>
<protein>
    <submittedName>
        <fullName evidence="1">Uncharacterized protein</fullName>
    </submittedName>
</protein>
<evidence type="ECO:0000313" key="2">
    <source>
        <dbReference type="Proteomes" id="UP000054632"/>
    </source>
</evidence>
<feature type="non-terminal residue" evidence="1">
    <location>
        <position position="1"/>
    </location>
</feature>
<dbReference type="EMBL" id="JYDR01005869">
    <property type="protein sequence ID" value="KRY25852.1"/>
    <property type="molecule type" value="Genomic_DNA"/>
</dbReference>
<name>A0A0V1AND9_TRIPS</name>
<feature type="non-terminal residue" evidence="1">
    <location>
        <position position="64"/>
    </location>
</feature>
<accession>A0A0V1AND9</accession>
<evidence type="ECO:0000313" key="1">
    <source>
        <dbReference type="EMBL" id="KRY25852.1"/>
    </source>
</evidence>